<comment type="caution">
    <text evidence="2">The sequence shown here is derived from an EMBL/GenBank/DDBJ whole genome shotgun (WGS) entry which is preliminary data.</text>
</comment>
<reference evidence="2 3" key="1">
    <citation type="submission" date="2021-06" db="EMBL/GenBank/DDBJ databases">
        <authorList>
            <person name="Palmer J.M."/>
        </authorList>
    </citation>
    <scope>NUCLEOTIDE SEQUENCE [LARGE SCALE GENOMIC DNA]</scope>
    <source>
        <strain evidence="2 3">AS_MEX2019</strain>
        <tissue evidence="2">Muscle</tissue>
    </source>
</reference>
<feature type="compositionally biased region" description="Polar residues" evidence="1">
    <location>
        <begin position="62"/>
        <end position="75"/>
    </location>
</feature>
<evidence type="ECO:0000313" key="2">
    <source>
        <dbReference type="EMBL" id="MEQ2316520.1"/>
    </source>
</evidence>
<feature type="non-terminal residue" evidence="2">
    <location>
        <position position="1"/>
    </location>
</feature>
<dbReference type="Proteomes" id="UP001469553">
    <property type="component" value="Unassembled WGS sequence"/>
</dbReference>
<evidence type="ECO:0000313" key="3">
    <source>
        <dbReference type="Proteomes" id="UP001469553"/>
    </source>
</evidence>
<feature type="region of interest" description="Disordered" evidence="1">
    <location>
        <begin position="43"/>
        <end position="75"/>
    </location>
</feature>
<protein>
    <recommendedName>
        <fullName evidence="4">UBZ4-type domain-containing protein</fullName>
    </recommendedName>
</protein>
<name>A0ABV1AFB5_9TELE</name>
<proteinExistence type="predicted"/>
<keyword evidence="3" id="KW-1185">Reference proteome</keyword>
<accession>A0ABV1AFB5</accession>
<dbReference type="EMBL" id="JAHRIP010089121">
    <property type="protein sequence ID" value="MEQ2316520.1"/>
    <property type="molecule type" value="Genomic_DNA"/>
</dbReference>
<evidence type="ECO:0008006" key="4">
    <source>
        <dbReference type="Google" id="ProtNLM"/>
    </source>
</evidence>
<sequence length="330" mass="35738">QGATQEGTEGPPNTYIGPLTPCLLCGEELPFSQIRQHNQSCLRLSQDDRERQAESENGEESFPSTSGATRSSSRHQVADIVVTLETGSDQAGPSTALSTQHNPPDIQTDIRNAWITEVVPAKASELGLIGDAAIGEGVNKHVLSIVMSNLQNGFLLADETDVKTLLFEGEQDHLTPSTSRLLLESDLFVVAGRIIGHSFLNGGPRLVGLSPGIIHVPFGGDPETATVTESDCADQDVCEVITMLQGTKDLSEEEKSMVLSLTLPWDLPGVTVNNRHNGSKKKILLHAMVINNINWPKDEDIDDDTLVGGSLFDHELPPKKMERQTSSRVY</sequence>
<evidence type="ECO:0000256" key="1">
    <source>
        <dbReference type="SAM" id="MobiDB-lite"/>
    </source>
</evidence>
<feature type="compositionally biased region" description="Basic and acidic residues" evidence="1">
    <location>
        <begin position="45"/>
        <end position="54"/>
    </location>
</feature>
<organism evidence="2 3">
    <name type="scientific">Ameca splendens</name>
    <dbReference type="NCBI Taxonomy" id="208324"/>
    <lineage>
        <taxon>Eukaryota</taxon>
        <taxon>Metazoa</taxon>
        <taxon>Chordata</taxon>
        <taxon>Craniata</taxon>
        <taxon>Vertebrata</taxon>
        <taxon>Euteleostomi</taxon>
        <taxon>Actinopterygii</taxon>
        <taxon>Neopterygii</taxon>
        <taxon>Teleostei</taxon>
        <taxon>Neoteleostei</taxon>
        <taxon>Acanthomorphata</taxon>
        <taxon>Ovalentaria</taxon>
        <taxon>Atherinomorphae</taxon>
        <taxon>Cyprinodontiformes</taxon>
        <taxon>Goodeidae</taxon>
        <taxon>Ameca</taxon>
    </lineage>
</organism>
<gene>
    <name evidence="2" type="ORF">AMECASPLE_033268</name>
</gene>